<keyword evidence="2" id="KW-1185">Reference proteome</keyword>
<dbReference type="InterPro" id="IPR023430">
    <property type="entry name" value="Pept_HybD-like_dom_sf"/>
</dbReference>
<sequence>MMTKLQIEPLIRIPYYQYDAVYALSSKLFKLLPLSRPIIVLNIGTDRSTGDCLGPLIGTKLLQKRCPAFHIIGTLEEPVHAKNLTQSIETIYDSYHEPFVIAIDAALGRREHIGHITLREGPVRPGAALKKTLPEIGDAHLTGVVNIAGYMENAVLQSTRLASVMNIADCITRSIYRTGLWQMRRQQVLTLPSTGI</sequence>
<dbReference type="Proteomes" id="UP000318138">
    <property type="component" value="Chromosome"/>
</dbReference>
<dbReference type="InterPro" id="IPR009665">
    <property type="entry name" value="YyaC"/>
</dbReference>
<dbReference type="KEGG" id="psua:FLK61_41730"/>
<dbReference type="Pfam" id="PF06866">
    <property type="entry name" value="DUF1256"/>
    <property type="match status" value="1"/>
</dbReference>
<keyword evidence="1" id="KW-0378">Hydrolase</keyword>
<keyword evidence="1" id="KW-0645">Protease</keyword>
<dbReference type="AlphaFoldDB" id="A0A859FJX3"/>
<dbReference type="GO" id="GO:0006508">
    <property type="term" value="P:proteolysis"/>
    <property type="evidence" value="ECO:0007669"/>
    <property type="project" value="UniProtKB-KW"/>
</dbReference>
<dbReference type="SUPFAM" id="SSF53163">
    <property type="entry name" value="HybD-like"/>
    <property type="match status" value="1"/>
</dbReference>
<protein>
    <submittedName>
        <fullName evidence="1">Spore protease YyaC</fullName>
    </submittedName>
</protein>
<name>A0A859FJX3_9BACI</name>
<organism evidence="1 2">
    <name type="scientific">Paenalkalicoccus suaedae</name>
    <dbReference type="NCBI Taxonomy" id="2592382"/>
    <lineage>
        <taxon>Bacteria</taxon>
        <taxon>Bacillati</taxon>
        <taxon>Bacillota</taxon>
        <taxon>Bacilli</taxon>
        <taxon>Bacillales</taxon>
        <taxon>Bacillaceae</taxon>
        <taxon>Paenalkalicoccus</taxon>
    </lineage>
</organism>
<dbReference type="RefSeq" id="WP_176011073.1">
    <property type="nucleotide sequence ID" value="NZ_CP041372.2"/>
</dbReference>
<evidence type="ECO:0000313" key="1">
    <source>
        <dbReference type="EMBL" id="QKS73107.1"/>
    </source>
</evidence>
<proteinExistence type="predicted"/>
<gene>
    <name evidence="1" type="primary">yyaC</name>
    <name evidence="1" type="ORF">FLK61_41730</name>
</gene>
<dbReference type="GO" id="GO:0008233">
    <property type="term" value="F:peptidase activity"/>
    <property type="evidence" value="ECO:0007669"/>
    <property type="project" value="UniProtKB-KW"/>
</dbReference>
<dbReference type="NCBIfam" id="TIGR02841">
    <property type="entry name" value="spore_YyaC"/>
    <property type="match status" value="1"/>
</dbReference>
<reference evidence="2" key="1">
    <citation type="submission" date="2019-07" db="EMBL/GenBank/DDBJ databases">
        <title>Bacillus alkalisoli sp. nov. isolated from saline soil.</title>
        <authorList>
            <person name="Sun J.-Q."/>
            <person name="Xu L."/>
        </authorList>
    </citation>
    <scope>NUCLEOTIDE SEQUENCE [LARGE SCALE GENOMIC DNA]</scope>
    <source>
        <strain evidence="2">M4U3P1</strain>
    </source>
</reference>
<evidence type="ECO:0000313" key="2">
    <source>
        <dbReference type="Proteomes" id="UP000318138"/>
    </source>
</evidence>
<accession>A0A859FJX3</accession>
<dbReference type="EMBL" id="CP041372">
    <property type="protein sequence ID" value="QKS73107.1"/>
    <property type="molecule type" value="Genomic_DNA"/>
</dbReference>